<evidence type="ECO:0000313" key="3">
    <source>
        <dbReference type="Proteomes" id="UP000243498"/>
    </source>
</evidence>
<keyword evidence="1" id="KW-0472">Membrane</keyword>
<dbReference type="Proteomes" id="UP000243498">
    <property type="component" value="Unassembled WGS sequence"/>
</dbReference>
<proteinExistence type="predicted"/>
<gene>
    <name evidence="2" type="ORF">NOR_01050</name>
</gene>
<dbReference type="SUPFAM" id="SSF52343">
    <property type="entry name" value="Ferredoxin reductase-like, C-terminal NADP-linked domain"/>
    <property type="match status" value="1"/>
</dbReference>
<keyword evidence="1" id="KW-1133">Transmembrane helix</keyword>
<name>A0A162M4M0_METRR</name>
<protein>
    <submittedName>
        <fullName evidence="2">Uncharacterized protein</fullName>
    </submittedName>
</protein>
<feature type="transmembrane region" description="Helical" evidence="1">
    <location>
        <begin position="196"/>
        <end position="220"/>
    </location>
</feature>
<dbReference type="InterPro" id="IPR039261">
    <property type="entry name" value="FNR_nucleotide-bd"/>
</dbReference>
<keyword evidence="1" id="KW-0812">Transmembrane</keyword>
<dbReference type="OrthoDB" id="3142841at2759"/>
<dbReference type="OMA" id="ICLINDY"/>
<organism evidence="2 3">
    <name type="scientific">Metarhizium rileyi (strain RCEF 4871)</name>
    <name type="common">Nomuraea rileyi</name>
    <dbReference type="NCBI Taxonomy" id="1649241"/>
    <lineage>
        <taxon>Eukaryota</taxon>
        <taxon>Fungi</taxon>
        <taxon>Dikarya</taxon>
        <taxon>Ascomycota</taxon>
        <taxon>Pezizomycotina</taxon>
        <taxon>Sordariomycetes</taxon>
        <taxon>Hypocreomycetidae</taxon>
        <taxon>Hypocreales</taxon>
        <taxon>Clavicipitaceae</taxon>
        <taxon>Metarhizium</taxon>
    </lineage>
</organism>
<dbReference type="EMBL" id="AZHC01000002">
    <property type="protein sequence ID" value="OAA50600.1"/>
    <property type="molecule type" value="Genomic_DNA"/>
</dbReference>
<dbReference type="PANTHER" id="PTHR33927">
    <property type="entry name" value="TRANSMEMBRANE PROTEIN"/>
    <property type="match status" value="1"/>
</dbReference>
<feature type="transmembrane region" description="Helical" evidence="1">
    <location>
        <begin position="232"/>
        <end position="252"/>
    </location>
</feature>
<dbReference type="AlphaFoldDB" id="A0A162M4M0"/>
<sequence>MTRRGQEPFLKPFSPWVRFPVLRYILSARPCLDYWNGLPLASESGSLQARKEQLGVHPQSQYTRFCNGVHGESTRLGEVSLAEQRAVRPKLLLVLPERLISTYTCSVHKLTKPDKYVTSYRKVFAVIFTINFSVFIALIVQAGGSPDPRKVGTAASANLLACILFRQEEWVNLWYEIFTMAPHSWPLCIRGRLAKIFHYGGCHSGAGTAAVVWYVLYTFLQTRKYCRQPETNVTADVVCSYILTAMFVAILTAAHPTLRRKQHDYFEMFHRFAGWTAMVAFWTHNIFAAKAVAQETGKSLGYVLATSANFWLTCVATCCTVASWSRLRRVDVYPEKLSDHATRLHFKHRAMKPFYGLKLSDRPLTEWHAFATIPDRDPATGTVNGFGVIVSNAGDWTREQIQKSEARKLWVRGAPLHGLLYTSRLFKQIVLVATGSGIGPCLSLLYANKTPCRVLWSTRDPRKTYGDEGVAEVQRADPKAVIWNTSERGYPNIVLEIQTLVDECNAEAVYVFPTPR</sequence>
<feature type="transmembrane region" description="Helical" evidence="1">
    <location>
        <begin position="272"/>
        <end position="293"/>
    </location>
</feature>
<reference evidence="2 3" key="1">
    <citation type="journal article" date="2016" name="Genome Biol. Evol.">
        <title>Divergent and convergent evolution of fungal pathogenicity.</title>
        <authorList>
            <person name="Shang Y."/>
            <person name="Xiao G."/>
            <person name="Zheng P."/>
            <person name="Cen K."/>
            <person name="Zhan S."/>
            <person name="Wang C."/>
        </authorList>
    </citation>
    <scope>NUCLEOTIDE SEQUENCE [LARGE SCALE GENOMIC DNA]</scope>
    <source>
        <strain evidence="2 3">RCEF 4871</strain>
    </source>
</reference>
<evidence type="ECO:0000256" key="1">
    <source>
        <dbReference type="SAM" id="Phobius"/>
    </source>
</evidence>
<keyword evidence="3" id="KW-1185">Reference proteome</keyword>
<feature type="transmembrane region" description="Helical" evidence="1">
    <location>
        <begin position="300"/>
        <end position="324"/>
    </location>
</feature>
<feature type="transmembrane region" description="Helical" evidence="1">
    <location>
        <begin position="123"/>
        <end position="143"/>
    </location>
</feature>
<accession>A0A162M4M0</accession>
<dbReference type="InterPro" id="IPR052979">
    <property type="entry name" value="Adenylate-forming_domain"/>
</dbReference>
<comment type="caution">
    <text evidence="2">The sequence shown here is derived from an EMBL/GenBank/DDBJ whole genome shotgun (WGS) entry which is preliminary data.</text>
</comment>
<evidence type="ECO:0000313" key="2">
    <source>
        <dbReference type="EMBL" id="OAA50600.1"/>
    </source>
</evidence>
<dbReference type="PANTHER" id="PTHR33927:SF5">
    <property type="entry name" value="ENZYME, PUTATIVE (AFU_ORTHOLOGUE AFUA_8G01222)-RELATED"/>
    <property type="match status" value="1"/>
</dbReference>